<organism evidence="2 3">
    <name type="scientific">Serratia odorifera DSM 4582</name>
    <dbReference type="NCBI Taxonomy" id="667129"/>
    <lineage>
        <taxon>Bacteria</taxon>
        <taxon>Pseudomonadati</taxon>
        <taxon>Pseudomonadota</taxon>
        <taxon>Gammaproteobacteria</taxon>
        <taxon>Enterobacterales</taxon>
        <taxon>Yersiniaceae</taxon>
        <taxon>Serratia</taxon>
    </lineage>
</organism>
<dbReference type="STRING" id="667129.HMPREF0758_4903"/>
<evidence type="ECO:0000313" key="3">
    <source>
        <dbReference type="Proteomes" id="UP000005723"/>
    </source>
</evidence>
<protein>
    <submittedName>
        <fullName evidence="2">Uncharacterized protein</fullName>
    </submittedName>
</protein>
<keyword evidence="1" id="KW-0472">Membrane</keyword>
<evidence type="ECO:0000313" key="2">
    <source>
        <dbReference type="EMBL" id="EFE93470.1"/>
    </source>
</evidence>
<feature type="transmembrane region" description="Helical" evidence="1">
    <location>
        <begin position="28"/>
        <end position="49"/>
    </location>
</feature>
<keyword evidence="1" id="KW-0812">Transmembrane</keyword>
<gene>
    <name evidence="2" type="ORF">HMPREF0758_4903</name>
</gene>
<dbReference type="HOGENOM" id="CLU_3122580_0_0_6"/>
<dbReference type="EMBL" id="ADBY01000060">
    <property type="protein sequence ID" value="EFE93470.1"/>
    <property type="molecule type" value="Genomic_DNA"/>
</dbReference>
<sequence>MHQQHLNGAPAFYCIHLVRVMSQIMKHFSFNLFTIGYFLTVICTKTIFIM</sequence>
<evidence type="ECO:0000256" key="1">
    <source>
        <dbReference type="SAM" id="Phobius"/>
    </source>
</evidence>
<accession>D4E9Q3</accession>
<reference evidence="2 3" key="1">
    <citation type="submission" date="2010-01" db="EMBL/GenBank/DDBJ databases">
        <authorList>
            <person name="Muzny D."/>
            <person name="Qin X."/>
            <person name="Deng J."/>
            <person name="Jiang H."/>
            <person name="Liu Y."/>
            <person name="Qu J."/>
            <person name="Song X.-Z."/>
            <person name="Zhang L."/>
            <person name="Thornton R."/>
            <person name="Coyle M."/>
            <person name="Francisco L."/>
            <person name="Jackson L."/>
            <person name="Javaid M."/>
            <person name="Korchina V."/>
            <person name="Kovar C."/>
            <person name="Mata R."/>
            <person name="Mathew T."/>
            <person name="Ngo R."/>
            <person name="Nguyen L."/>
            <person name="Nguyen N."/>
            <person name="Okwuonu G."/>
            <person name="Ongeri F."/>
            <person name="Pham C."/>
            <person name="Simmons D."/>
            <person name="Wilczek-Boney K."/>
            <person name="Hale W."/>
            <person name="Jakkamsetti A."/>
            <person name="Pham P."/>
            <person name="Ruth R."/>
            <person name="San Lucas F."/>
            <person name="Warren J."/>
            <person name="Zhang J."/>
            <person name="Zhao Z."/>
            <person name="Zhou C."/>
            <person name="Zhu D."/>
            <person name="Lee S."/>
            <person name="Bess C."/>
            <person name="Blankenburg K."/>
            <person name="Forbes L."/>
            <person name="Fu Q."/>
            <person name="Gubbala S."/>
            <person name="Hirani K."/>
            <person name="Jayaseelan J.C."/>
            <person name="Lara F."/>
            <person name="Munidasa M."/>
            <person name="Palculict T."/>
            <person name="Patil S."/>
            <person name="Pu L.-L."/>
            <person name="Saada N."/>
            <person name="Tang L."/>
            <person name="Weissenberger G."/>
            <person name="Zhu Y."/>
            <person name="Hemphill L."/>
            <person name="Shang Y."/>
            <person name="Youmans B."/>
            <person name="Ayvaz T."/>
            <person name="Ross M."/>
            <person name="Santibanez J."/>
            <person name="Aqrawi P."/>
            <person name="Gross S."/>
            <person name="Joshi V."/>
            <person name="Fowler G."/>
            <person name="Nazareth L."/>
            <person name="Reid J."/>
            <person name="Worley K."/>
            <person name="Petrosino J."/>
            <person name="Highlander S."/>
            <person name="Gibbs R."/>
        </authorList>
    </citation>
    <scope>NUCLEOTIDE SEQUENCE [LARGE SCALE GENOMIC DNA]</scope>
    <source>
        <strain evidence="2 3">DSM 4582</strain>
    </source>
</reference>
<dbReference type="AlphaFoldDB" id="D4E9Q3"/>
<dbReference type="Proteomes" id="UP000005723">
    <property type="component" value="Unassembled WGS sequence"/>
</dbReference>
<name>D4E9Q3_SEROD</name>
<keyword evidence="1" id="KW-1133">Transmembrane helix</keyword>
<keyword evidence="3" id="KW-1185">Reference proteome</keyword>
<proteinExistence type="predicted"/>
<comment type="caution">
    <text evidence="2">The sequence shown here is derived from an EMBL/GenBank/DDBJ whole genome shotgun (WGS) entry which is preliminary data.</text>
</comment>